<dbReference type="AlphaFoldDB" id="A0A7K0KIV5"/>
<name>A0A7K0KIV5_9BACT</name>
<evidence type="ECO:0000313" key="2">
    <source>
        <dbReference type="Proteomes" id="UP000438914"/>
    </source>
</evidence>
<dbReference type="EMBL" id="VUNG01000053">
    <property type="protein sequence ID" value="MST85799.1"/>
    <property type="molecule type" value="Genomic_DNA"/>
</dbReference>
<protein>
    <submittedName>
        <fullName evidence="1">Uncharacterized protein</fullName>
    </submittedName>
</protein>
<gene>
    <name evidence="1" type="ORF">FYJ73_14180</name>
</gene>
<dbReference type="RefSeq" id="WP_154535399.1">
    <property type="nucleotide sequence ID" value="NZ_VUNG01000053.1"/>
</dbReference>
<organism evidence="1 2">
    <name type="scientific">Hallella mizrahii</name>
    <dbReference type="NCBI Taxonomy" id="2606637"/>
    <lineage>
        <taxon>Bacteria</taxon>
        <taxon>Pseudomonadati</taxon>
        <taxon>Bacteroidota</taxon>
        <taxon>Bacteroidia</taxon>
        <taxon>Bacteroidales</taxon>
        <taxon>Prevotellaceae</taxon>
        <taxon>Hallella</taxon>
    </lineage>
</organism>
<accession>A0A7K0KIV5</accession>
<keyword evidence="2" id="KW-1185">Reference proteome</keyword>
<reference evidence="1 2" key="1">
    <citation type="submission" date="2019-08" db="EMBL/GenBank/DDBJ databases">
        <title>In-depth cultivation of the pig gut microbiome towards novel bacterial diversity and tailored functional studies.</title>
        <authorList>
            <person name="Wylensek D."/>
            <person name="Hitch T.C.A."/>
            <person name="Clavel T."/>
        </authorList>
    </citation>
    <scope>NUCLEOTIDE SEQUENCE [LARGE SCALE GENOMIC DNA]</scope>
    <source>
        <strain evidence="1 2">LKV-178-WT-2A</strain>
    </source>
</reference>
<dbReference type="Proteomes" id="UP000438914">
    <property type="component" value="Unassembled WGS sequence"/>
</dbReference>
<proteinExistence type="predicted"/>
<comment type="caution">
    <text evidence="1">The sequence shown here is derived from an EMBL/GenBank/DDBJ whole genome shotgun (WGS) entry which is preliminary data.</text>
</comment>
<sequence>MSQHNRKHLAYEMTLVGLNVGYIHPHYYFDAKTVHDILFYPSNNQREVDDKDGTYYNALKNIIENDEEIHVRFKRFAWLPRFINDWREDKIVKDYICSRINEEYVNAWYKILSGKSLAGERPRSLFLTLSNGSEVVYKMTECSHKNGYEYLTFVQSLK</sequence>
<evidence type="ECO:0000313" key="1">
    <source>
        <dbReference type="EMBL" id="MST85799.1"/>
    </source>
</evidence>